<dbReference type="PROSITE" id="PS00463">
    <property type="entry name" value="ZN2_CY6_FUNGAL_1"/>
    <property type="match status" value="1"/>
</dbReference>
<dbReference type="EMBL" id="KV878209">
    <property type="protein sequence ID" value="OJJ41395.1"/>
    <property type="molecule type" value="Genomic_DNA"/>
</dbReference>
<keyword evidence="3" id="KW-0238">DNA-binding</keyword>
<feature type="compositionally biased region" description="Polar residues" evidence="6">
    <location>
        <begin position="43"/>
        <end position="52"/>
    </location>
</feature>
<evidence type="ECO:0000259" key="7">
    <source>
        <dbReference type="PROSITE" id="PS50048"/>
    </source>
</evidence>
<dbReference type="SMART" id="SM00066">
    <property type="entry name" value="GAL4"/>
    <property type="match status" value="1"/>
</dbReference>
<feature type="domain" description="Zn(2)-C6 fungal-type" evidence="7">
    <location>
        <begin position="64"/>
        <end position="94"/>
    </location>
</feature>
<dbReference type="PROSITE" id="PS50048">
    <property type="entry name" value="ZN2_CY6_FUNGAL_2"/>
    <property type="match status" value="1"/>
</dbReference>
<dbReference type="VEuPathDB" id="FungiDB:ASPWEDRAFT_266719"/>
<organism evidence="8 9">
    <name type="scientific">Aspergillus wentii DTO 134E9</name>
    <dbReference type="NCBI Taxonomy" id="1073089"/>
    <lineage>
        <taxon>Eukaryota</taxon>
        <taxon>Fungi</taxon>
        <taxon>Dikarya</taxon>
        <taxon>Ascomycota</taxon>
        <taxon>Pezizomycotina</taxon>
        <taxon>Eurotiomycetes</taxon>
        <taxon>Eurotiomycetidae</taxon>
        <taxon>Eurotiales</taxon>
        <taxon>Aspergillaceae</taxon>
        <taxon>Aspergillus</taxon>
        <taxon>Aspergillus subgen. Cremei</taxon>
    </lineage>
</organism>
<evidence type="ECO:0000313" key="8">
    <source>
        <dbReference type="EMBL" id="OJJ41395.1"/>
    </source>
</evidence>
<dbReference type="Pfam" id="PF04082">
    <property type="entry name" value="Fungal_trans"/>
    <property type="match status" value="1"/>
</dbReference>
<feature type="compositionally biased region" description="Polar residues" evidence="6">
    <location>
        <begin position="148"/>
        <end position="171"/>
    </location>
</feature>
<dbReference type="GO" id="GO:0000981">
    <property type="term" value="F:DNA-binding transcription factor activity, RNA polymerase II-specific"/>
    <property type="evidence" value="ECO:0007669"/>
    <property type="project" value="InterPro"/>
</dbReference>
<reference evidence="9" key="1">
    <citation type="journal article" date="2017" name="Genome Biol.">
        <title>Comparative genomics reveals high biological diversity and specific adaptations in the industrially and medically important fungal genus Aspergillus.</title>
        <authorList>
            <person name="de Vries R.P."/>
            <person name="Riley R."/>
            <person name="Wiebenga A."/>
            <person name="Aguilar-Osorio G."/>
            <person name="Amillis S."/>
            <person name="Uchima C.A."/>
            <person name="Anderluh G."/>
            <person name="Asadollahi M."/>
            <person name="Askin M."/>
            <person name="Barry K."/>
            <person name="Battaglia E."/>
            <person name="Bayram O."/>
            <person name="Benocci T."/>
            <person name="Braus-Stromeyer S.A."/>
            <person name="Caldana C."/>
            <person name="Canovas D."/>
            <person name="Cerqueira G.C."/>
            <person name="Chen F."/>
            <person name="Chen W."/>
            <person name="Choi C."/>
            <person name="Clum A."/>
            <person name="Dos Santos R.A."/>
            <person name="Damasio A.R."/>
            <person name="Diallinas G."/>
            <person name="Emri T."/>
            <person name="Fekete E."/>
            <person name="Flipphi M."/>
            <person name="Freyberg S."/>
            <person name="Gallo A."/>
            <person name="Gournas C."/>
            <person name="Habgood R."/>
            <person name="Hainaut M."/>
            <person name="Harispe M.L."/>
            <person name="Henrissat B."/>
            <person name="Hilden K.S."/>
            <person name="Hope R."/>
            <person name="Hossain A."/>
            <person name="Karabika E."/>
            <person name="Karaffa L."/>
            <person name="Karanyi Z."/>
            <person name="Krasevec N."/>
            <person name="Kuo A."/>
            <person name="Kusch H."/>
            <person name="LaButti K."/>
            <person name="Lagendijk E.L."/>
            <person name="Lapidus A."/>
            <person name="Levasseur A."/>
            <person name="Lindquist E."/>
            <person name="Lipzen A."/>
            <person name="Logrieco A.F."/>
            <person name="MacCabe A."/>
            <person name="Maekelae M.R."/>
            <person name="Malavazi I."/>
            <person name="Melin P."/>
            <person name="Meyer V."/>
            <person name="Mielnichuk N."/>
            <person name="Miskei M."/>
            <person name="Molnar A.P."/>
            <person name="Mule G."/>
            <person name="Ngan C.Y."/>
            <person name="Orejas M."/>
            <person name="Orosz E."/>
            <person name="Ouedraogo J.P."/>
            <person name="Overkamp K.M."/>
            <person name="Park H.-S."/>
            <person name="Perrone G."/>
            <person name="Piumi F."/>
            <person name="Punt P.J."/>
            <person name="Ram A.F."/>
            <person name="Ramon A."/>
            <person name="Rauscher S."/>
            <person name="Record E."/>
            <person name="Riano-Pachon D.M."/>
            <person name="Robert V."/>
            <person name="Roehrig J."/>
            <person name="Ruller R."/>
            <person name="Salamov A."/>
            <person name="Salih N.S."/>
            <person name="Samson R.A."/>
            <person name="Sandor E."/>
            <person name="Sanguinetti M."/>
            <person name="Schuetze T."/>
            <person name="Sepcic K."/>
            <person name="Shelest E."/>
            <person name="Sherlock G."/>
            <person name="Sophianopoulou V."/>
            <person name="Squina F.M."/>
            <person name="Sun H."/>
            <person name="Susca A."/>
            <person name="Todd R.B."/>
            <person name="Tsang A."/>
            <person name="Unkles S.E."/>
            <person name="van de Wiele N."/>
            <person name="van Rossen-Uffink D."/>
            <person name="Oliveira J.V."/>
            <person name="Vesth T.C."/>
            <person name="Visser J."/>
            <person name="Yu J.-H."/>
            <person name="Zhou M."/>
            <person name="Andersen M.R."/>
            <person name="Archer D.B."/>
            <person name="Baker S.E."/>
            <person name="Benoit I."/>
            <person name="Brakhage A.A."/>
            <person name="Braus G.H."/>
            <person name="Fischer R."/>
            <person name="Frisvad J.C."/>
            <person name="Goldman G.H."/>
            <person name="Houbraken J."/>
            <person name="Oakley B."/>
            <person name="Pocsi I."/>
            <person name="Scazzocchio C."/>
            <person name="Seiboth B."/>
            <person name="vanKuyk P.A."/>
            <person name="Wortman J."/>
            <person name="Dyer P.S."/>
            <person name="Grigoriev I.V."/>
        </authorList>
    </citation>
    <scope>NUCLEOTIDE SEQUENCE [LARGE SCALE GENOMIC DNA]</scope>
    <source>
        <strain evidence="9">DTO 134E9</strain>
    </source>
</reference>
<dbReference type="SUPFAM" id="SSF57701">
    <property type="entry name" value="Zn2/Cys6 DNA-binding domain"/>
    <property type="match status" value="1"/>
</dbReference>
<dbReference type="InterPro" id="IPR007219">
    <property type="entry name" value="XnlR_reg_dom"/>
</dbReference>
<dbReference type="CDD" id="cd00067">
    <property type="entry name" value="GAL4"/>
    <property type="match status" value="1"/>
</dbReference>
<dbReference type="Pfam" id="PF00172">
    <property type="entry name" value="Zn_clus"/>
    <property type="match status" value="1"/>
</dbReference>
<dbReference type="AlphaFoldDB" id="A0A1L9S2L0"/>
<protein>
    <recommendedName>
        <fullName evidence="7">Zn(2)-C6 fungal-type domain-containing protein</fullName>
    </recommendedName>
</protein>
<dbReference type="CDD" id="cd12148">
    <property type="entry name" value="fungal_TF_MHR"/>
    <property type="match status" value="1"/>
</dbReference>
<accession>A0A1L9S2L0</accession>
<evidence type="ECO:0000256" key="2">
    <source>
        <dbReference type="ARBA" id="ARBA00023015"/>
    </source>
</evidence>
<sequence>MSKRPFEESLSHGGSALPLQPPEPIDNGHHNGLLPIHDLLSPSDEQQQSAGSSKKPRNFIATVACETCRLKKTRCDESRPKCGLCKSQGLECVYNERKSSKRDQSLSLIMSTLHRLETKLESLPSTIANDVQINNEQLLRALDESRETNPPTYSSNNYDNNKRASLNNPPQDFTPEMGEPDDFEFDEHQETTNANGHISISFSQHGVILWPGAREVLPERLLEAHERLGKNYVIDLEMKRPPLPMYICPFPPQSGDGWLEALPLAMIKGLSDAFFTTFNPFTPIMDKNFYFSLTLGAAIENGFGYTVESCIALNVMALGCLAVQTHREGNYPLPGTRSGRFEPPDWMSVVHEEPSGLRFFNEARRRIGFLMCGNDLQSCQFYMLSSVYYSQILRPMDSWAMIHRAATCCLSMLTNHNVNFDEWEGDMKSRVYWNCLMNETILVQELHLPPSGLARLEEYVPIPKFIGFETTAFVSARISSSDEIDDSFFQYHFLAQVAHRIILTRIRHSLYFYSDSGTFPLPAINAELHHQLEQWRINLPAALQFTEPLPATPATDVNPSPAPLSPLPIDPHRPLSPATAVTEAMLRGRFLIAKFHIGRPYLYKALRIPASLSDDDLDQVKSGLQNAMGWPVVGGIFRKMKSCIPIKFAFCSQFFGQILLFYCISHSPNPRLRDTLPAGWERWNDEMLRFLEDCAPYSPAVAQDLDLLRLL</sequence>
<name>A0A1L9S2L0_ASPWE</name>
<dbReference type="Gene3D" id="4.10.240.10">
    <property type="entry name" value="Zn(2)-C6 fungal-type DNA-binding domain"/>
    <property type="match status" value="1"/>
</dbReference>
<dbReference type="GeneID" id="63748729"/>
<dbReference type="PANTHER" id="PTHR47785:SF6">
    <property type="entry name" value="ZN(II)2CYS6 TRANSCRIPTION FACTOR (EUROFUNG)"/>
    <property type="match status" value="1"/>
</dbReference>
<dbReference type="Proteomes" id="UP000184383">
    <property type="component" value="Unassembled WGS sequence"/>
</dbReference>
<dbReference type="InterPro" id="IPR053181">
    <property type="entry name" value="EcdB-like_regulator"/>
</dbReference>
<keyword evidence="9" id="KW-1185">Reference proteome</keyword>
<keyword evidence="2" id="KW-0805">Transcription regulation</keyword>
<evidence type="ECO:0000256" key="1">
    <source>
        <dbReference type="ARBA" id="ARBA00022723"/>
    </source>
</evidence>
<evidence type="ECO:0000256" key="6">
    <source>
        <dbReference type="SAM" id="MobiDB-lite"/>
    </source>
</evidence>
<evidence type="ECO:0000313" key="9">
    <source>
        <dbReference type="Proteomes" id="UP000184383"/>
    </source>
</evidence>
<feature type="region of interest" description="Disordered" evidence="6">
    <location>
        <begin position="1"/>
        <end position="55"/>
    </location>
</feature>
<keyword evidence="4" id="KW-0804">Transcription</keyword>
<dbReference type="OrthoDB" id="6133115at2759"/>
<dbReference type="RefSeq" id="XP_040695071.1">
    <property type="nucleotide sequence ID" value="XM_040832881.1"/>
</dbReference>
<dbReference type="InterPro" id="IPR036864">
    <property type="entry name" value="Zn2-C6_fun-type_DNA-bd_sf"/>
</dbReference>
<dbReference type="GO" id="GO:0008270">
    <property type="term" value="F:zinc ion binding"/>
    <property type="evidence" value="ECO:0007669"/>
    <property type="project" value="InterPro"/>
</dbReference>
<feature type="compositionally biased region" description="Basic and acidic residues" evidence="6">
    <location>
        <begin position="1"/>
        <end position="10"/>
    </location>
</feature>
<evidence type="ECO:0000256" key="5">
    <source>
        <dbReference type="ARBA" id="ARBA00023242"/>
    </source>
</evidence>
<keyword evidence="5" id="KW-0539">Nucleus</keyword>
<dbReference type="STRING" id="1073089.A0A1L9S2L0"/>
<dbReference type="PANTHER" id="PTHR47785">
    <property type="entry name" value="ZN(II)2CYS6 TRANSCRIPTION FACTOR (EUROFUNG)-RELATED-RELATED"/>
    <property type="match status" value="1"/>
</dbReference>
<evidence type="ECO:0000256" key="4">
    <source>
        <dbReference type="ARBA" id="ARBA00023163"/>
    </source>
</evidence>
<dbReference type="InterPro" id="IPR001138">
    <property type="entry name" value="Zn2Cys6_DnaBD"/>
</dbReference>
<gene>
    <name evidence="8" type="ORF">ASPWEDRAFT_266719</name>
</gene>
<feature type="region of interest" description="Disordered" evidence="6">
    <location>
        <begin position="141"/>
        <end position="183"/>
    </location>
</feature>
<proteinExistence type="predicted"/>
<dbReference type="GO" id="GO:0003677">
    <property type="term" value="F:DNA binding"/>
    <property type="evidence" value="ECO:0007669"/>
    <property type="project" value="UniProtKB-KW"/>
</dbReference>
<dbReference type="GO" id="GO:0006351">
    <property type="term" value="P:DNA-templated transcription"/>
    <property type="evidence" value="ECO:0007669"/>
    <property type="project" value="InterPro"/>
</dbReference>
<evidence type="ECO:0000256" key="3">
    <source>
        <dbReference type="ARBA" id="ARBA00023125"/>
    </source>
</evidence>
<keyword evidence="1" id="KW-0479">Metal-binding</keyword>